<feature type="region of interest" description="Disordered" evidence="1">
    <location>
        <begin position="388"/>
        <end position="408"/>
    </location>
</feature>
<gene>
    <name evidence="2" type="ORF">PNOK_0123700</name>
</gene>
<dbReference type="Proteomes" id="UP000217199">
    <property type="component" value="Unassembled WGS sequence"/>
</dbReference>
<dbReference type="AlphaFoldDB" id="A0A286UX38"/>
<sequence>MTAKSFLISPGTINNKVAEATSVFVSPEDSLLDFDPSCMQDPDKIPTHDKKIMKGRKLVPQSLLDGDIQMYCEEDFPESGNSDVDDENSELRNHIITLGVKVRDFAYDTSPRQSTATAVNQYPPVTIFNAYTKCCYFFYLRWLYKVEIYDRPCIELTAQDVDRLLTCGAIDMDMLDFPMGRAMAAYGAYTRCSGTRPPRSAWTVKVNAPCRPSQEEFSQFATYIENTRFLNAGKRVWPFRFDVRKRPKIPEDYEEGRERDHGLWGLSKTMGISDEDCLKLFQNKDKSFVDPKVFAGRSDLVWSRNGEPCKKVDMYTTIKHVQSPTSPVQNTTAPETPAISPLDISEDLTEVDEEPQTKPIKLKRSASKFFHIPKRIVMGLFAKNVDEDEPVFDDPSSSPCRSRHAPKDSKRFWSTLTLPIRKPLQPRSSVLVPLADIFTSDRNKRDREGDENDVNIGASSPTKKRRLQPTFLSRRRTRRLK</sequence>
<feature type="region of interest" description="Disordered" evidence="1">
    <location>
        <begin position="442"/>
        <end position="481"/>
    </location>
</feature>
<dbReference type="EMBL" id="NBII01000001">
    <property type="protein sequence ID" value="PAV24169.1"/>
    <property type="molecule type" value="Genomic_DNA"/>
</dbReference>
<proteinExistence type="predicted"/>
<feature type="compositionally biased region" description="Basic residues" evidence="1">
    <location>
        <begin position="462"/>
        <end position="481"/>
    </location>
</feature>
<comment type="caution">
    <text evidence="2">The sequence shown here is derived from an EMBL/GenBank/DDBJ whole genome shotgun (WGS) entry which is preliminary data.</text>
</comment>
<organism evidence="2 3">
    <name type="scientific">Pyrrhoderma noxium</name>
    <dbReference type="NCBI Taxonomy" id="2282107"/>
    <lineage>
        <taxon>Eukaryota</taxon>
        <taxon>Fungi</taxon>
        <taxon>Dikarya</taxon>
        <taxon>Basidiomycota</taxon>
        <taxon>Agaricomycotina</taxon>
        <taxon>Agaricomycetes</taxon>
        <taxon>Hymenochaetales</taxon>
        <taxon>Hymenochaetaceae</taxon>
        <taxon>Pyrrhoderma</taxon>
    </lineage>
</organism>
<evidence type="ECO:0000256" key="1">
    <source>
        <dbReference type="SAM" id="MobiDB-lite"/>
    </source>
</evidence>
<keyword evidence="3" id="KW-1185">Reference proteome</keyword>
<reference evidence="2 3" key="1">
    <citation type="journal article" date="2017" name="Mol. Ecol.">
        <title>Comparative and population genomic landscape of Phellinus noxius: A hypervariable fungus causing root rot in trees.</title>
        <authorList>
            <person name="Chung C.L."/>
            <person name="Lee T.J."/>
            <person name="Akiba M."/>
            <person name="Lee H.H."/>
            <person name="Kuo T.H."/>
            <person name="Liu D."/>
            <person name="Ke H.M."/>
            <person name="Yokoi T."/>
            <person name="Roa M.B."/>
            <person name="Lu M.J."/>
            <person name="Chang Y.Y."/>
            <person name="Ann P.J."/>
            <person name="Tsai J.N."/>
            <person name="Chen C.Y."/>
            <person name="Tzean S.S."/>
            <person name="Ota Y."/>
            <person name="Hattori T."/>
            <person name="Sahashi N."/>
            <person name="Liou R.F."/>
            <person name="Kikuchi T."/>
            <person name="Tsai I.J."/>
        </authorList>
    </citation>
    <scope>NUCLEOTIDE SEQUENCE [LARGE SCALE GENOMIC DNA]</scope>
    <source>
        <strain evidence="2 3">FFPRI411160</strain>
    </source>
</reference>
<accession>A0A286UX38</accession>
<dbReference type="InParanoid" id="A0A286UX38"/>
<name>A0A286UX38_9AGAM</name>
<protein>
    <submittedName>
        <fullName evidence="2">Uncharacterized protein</fullName>
    </submittedName>
</protein>
<evidence type="ECO:0000313" key="2">
    <source>
        <dbReference type="EMBL" id="PAV24169.1"/>
    </source>
</evidence>
<evidence type="ECO:0000313" key="3">
    <source>
        <dbReference type="Proteomes" id="UP000217199"/>
    </source>
</evidence>